<feature type="region of interest" description="Disordered" evidence="1">
    <location>
        <begin position="86"/>
        <end position="119"/>
    </location>
</feature>
<evidence type="ECO:0000256" key="1">
    <source>
        <dbReference type="SAM" id="MobiDB-lite"/>
    </source>
</evidence>
<dbReference type="EMBL" id="VSSQ01000965">
    <property type="protein sequence ID" value="MPM03570.1"/>
    <property type="molecule type" value="Genomic_DNA"/>
</dbReference>
<comment type="caution">
    <text evidence="2">The sequence shown here is derived from an EMBL/GenBank/DDBJ whole genome shotgun (WGS) entry which is preliminary data.</text>
</comment>
<gene>
    <name evidence="2" type="ORF">SDC9_49837</name>
</gene>
<dbReference type="AlphaFoldDB" id="A0A644WIL0"/>
<proteinExistence type="predicted"/>
<organism evidence="2">
    <name type="scientific">bioreactor metagenome</name>
    <dbReference type="NCBI Taxonomy" id="1076179"/>
    <lineage>
        <taxon>unclassified sequences</taxon>
        <taxon>metagenomes</taxon>
        <taxon>ecological metagenomes</taxon>
    </lineage>
</organism>
<reference evidence="2" key="1">
    <citation type="submission" date="2019-08" db="EMBL/GenBank/DDBJ databases">
        <authorList>
            <person name="Kucharzyk K."/>
            <person name="Murdoch R.W."/>
            <person name="Higgins S."/>
            <person name="Loffler F."/>
        </authorList>
    </citation>
    <scope>NUCLEOTIDE SEQUENCE</scope>
</reference>
<evidence type="ECO:0000313" key="2">
    <source>
        <dbReference type="EMBL" id="MPM03570.1"/>
    </source>
</evidence>
<protein>
    <submittedName>
        <fullName evidence="2">Uncharacterized protein</fullName>
    </submittedName>
</protein>
<name>A0A644WIL0_9ZZZZ</name>
<accession>A0A644WIL0</accession>
<sequence length="153" mass="16849">MRSHLLDNPNLLHEQAGAFALQPEAPAVCHAEILTRAPAADHIHRDQFRALQLHDVADREHIRKPYFCNFHRKRLDLAGPYRSEPLPDACQRKSADPVKQAAEGQRCGHSRSSIPKEGASCGIASISFGKYSTVRLTGPIRPFSRSASTTASS</sequence>